<organism evidence="10 11">
    <name type="scientific">Nocardia brasiliensis</name>
    <dbReference type="NCBI Taxonomy" id="37326"/>
    <lineage>
        <taxon>Bacteria</taxon>
        <taxon>Bacillati</taxon>
        <taxon>Actinomycetota</taxon>
        <taxon>Actinomycetes</taxon>
        <taxon>Mycobacteriales</taxon>
        <taxon>Nocardiaceae</taxon>
        <taxon>Nocardia</taxon>
    </lineage>
</organism>
<keyword evidence="6 8" id="KW-1133">Transmembrane helix</keyword>
<dbReference type="InterPro" id="IPR050297">
    <property type="entry name" value="LipidA_mod_glycosyltrf_83"/>
</dbReference>
<sequence>MASRYGYHRDELYFLAAGRRLSWGYPDQPPLTPLVAEAMAAIDPDSLLLLRLPGILAATLVVVCAGLFAREFGGGRSAQALAAAAVASSALLMGAGHLLSTTVFELAVWSVLSLLVLKLLGGGGDTDTTRRKPLWFHGPRLWLPIGVVVGIGLQNKLLLIFPVTALVLALLLLGPRKIFATKYFPVAIGIAVLIWLPYLVWQARNGWPQWAMGRAIAGGSSGTSDSPIMFLLLQFGLMGPLLAPVWLFGLWRLAGDRRYRAFAATYPLLLVLFLVLGGKAYYLGVLYPILLAAGAVGLTKWLGERKTRWAAVSLVVAGNAAASALLFLPVLPVAVLKDTPVLAINYDAGETIGWPELVRQVGAVRAGMGDDIAVLTANYGEAGAIERFGDPYRLPAPHSGHNAYWWWGPPRDGTAEYLTVGIERDRLAELFAEIRPAGRVDNGLGIDNDEQGAPLFICRNPRAPWSELWAHAKRLG</sequence>
<keyword evidence="3" id="KW-0328">Glycosyltransferase</keyword>
<evidence type="ECO:0000256" key="1">
    <source>
        <dbReference type="ARBA" id="ARBA00004651"/>
    </source>
</evidence>
<keyword evidence="2" id="KW-1003">Cell membrane</keyword>
<evidence type="ECO:0000313" key="11">
    <source>
        <dbReference type="Proteomes" id="UP000501705"/>
    </source>
</evidence>
<dbReference type="Proteomes" id="UP000501705">
    <property type="component" value="Chromosome"/>
</dbReference>
<dbReference type="PANTHER" id="PTHR33908">
    <property type="entry name" value="MANNOSYLTRANSFERASE YKCB-RELATED"/>
    <property type="match status" value="1"/>
</dbReference>
<keyword evidence="4" id="KW-0808">Transferase</keyword>
<evidence type="ECO:0000313" key="10">
    <source>
        <dbReference type="EMBL" id="QIS07751.1"/>
    </source>
</evidence>
<feature type="domain" description="Glycosyltransferase RgtA/B/C/D-like" evidence="9">
    <location>
        <begin position="27"/>
        <end position="201"/>
    </location>
</feature>
<dbReference type="Pfam" id="PF13231">
    <property type="entry name" value="PMT_2"/>
    <property type="match status" value="1"/>
</dbReference>
<evidence type="ECO:0000256" key="7">
    <source>
        <dbReference type="ARBA" id="ARBA00023136"/>
    </source>
</evidence>
<feature type="transmembrane region" description="Helical" evidence="8">
    <location>
        <begin position="309"/>
        <end position="331"/>
    </location>
</feature>
<feature type="transmembrane region" description="Helical" evidence="8">
    <location>
        <begin position="284"/>
        <end position="302"/>
    </location>
</feature>
<evidence type="ECO:0000259" key="9">
    <source>
        <dbReference type="Pfam" id="PF13231"/>
    </source>
</evidence>
<evidence type="ECO:0000256" key="3">
    <source>
        <dbReference type="ARBA" id="ARBA00022676"/>
    </source>
</evidence>
<dbReference type="GO" id="GO:0005886">
    <property type="term" value="C:plasma membrane"/>
    <property type="evidence" value="ECO:0007669"/>
    <property type="project" value="UniProtKB-SubCell"/>
</dbReference>
<feature type="transmembrane region" description="Helical" evidence="8">
    <location>
        <begin position="48"/>
        <end position="68"/>
    </location>
</feature>
<reference evidence="10 11" key="1">
    <citation type="journal article" date="2019" name="ACS Chem. Biol.">
        <title>Identification and Mobilization of a Cryptic Antibiotic Biosynthesis Gene Locus from a Human-Pathogenic Nocardia Isolate.</title>
        <authorList>
            <person name="Herisse M."/>
            <person name="Ishida K."/>
            <person name="Porter J.L."/>
            <person name="Howden B."/>
            <person name="Hertweck C."/>
            <person name="Stinear T.P."/>
            <person name="Pidot S.J."/>
        </authorList>
    </citation>
    <scope>NUCLEOTIDE SEQUENCE [LARGE SCALE GENOMIC DNA]</scope>
    <source>
        <strain evidence="10 11">AUSMDU00024985</strain>
    </source>
</reference>
<keyword evidence="5 8" id="KW-0812">Transmembrane</keyword>
<keyword evidence="7 8" id="KW-0472">Membrane</keyword>
<evidence type="ECO:0000256" key="5">
    <source>
        <dbReference type="ARBA" id="ARBA00022692"/>
    </source>
</evidence>
<feature type="transmembrane region" description="Helical" evidence="8">
    <location>
        <begin position="183"/>
        <end position="201"/>
    </location>
</feature>
<dbReference type="PANTHER" id="PTHR33908:SF11">
    <property type="entry name" value="MEMBRANE PROTEIN"/>
    <property type="match status" value="1"/>
</dbReference>
<evidence type="ECO:0000256" key="8">
    <source>
        <dbReference type="SAM" id="Phobius"/>
    </source>
</evidence>
<dbReference type="GO" id="GO:0016763">
    <property type="term" value="F:pentosyltransferase activity"/>
    <property type="evidence" value="ECO:0007669"/>
    <property type="project" value="TreeGrafter"/>
</dbReference>
<dbReference type="InterPro" id="IPR038731">
    <property type="entry name" value="RgtA/B/C-like"/>
</dbReference>
<name>A0A6G9Y3H8_NOCBR</name>
<dbReference type="GO" id="GO:0009103">
    <property type="term" value="P:lipopolysaccharide biosynthetic process"/>
    <property type="evidence" value="ECO:0007669"/>
    <property type="project" value="UniProtKB-ARBA"/>
</dbReference>
<dbReference type="EMBL" id="CP046171">
    <property type="protein sequence ID" value="QIS07751.1"/>
    <property type="molecule type" value="Genomic_DNA"/>
</dbReference>
<gene>
    <name evidence="10" type="ORF">F5X71_28230</name>
</gene>
<proteinExistence type="predicted"/>
<evidence type="ECO:0000256" key="2">
    <source>
        <dbReference type="ARBA" id="ARBA00022475"/>
    </source>
</evidence>
<feature type="transmembrane region" description="Helical" evidence="8">
    <location>
        <begin position="134"/>
        <end position="151"/>
    </location>
</feature>
<feature type="transmembrane region" description="Helical" evidence="8">
    <location>
        <begin position="106"/>
        <end position="122"/>
    </location>
</feature>
<feature type="transmembrane region" description="Helical" evidence="8">
    <location>
        <begin position="261"/>
        <end position="278"/>
    </location>
</feature>
<dbReference type="AlphaFoldDB" id="A0A6G9Y3H8"/>
<protein>
    <recommendedName>
        <fullName evidence="9">Glycosyltransferase RgtA/B/C/D-like domain-containing protein</fullName>
    </recommendedName>
</protein>
<evidence type="ECO:0000256" key="6">
    <source>
        <dbReference type="ARBA" id="ARBA00022989"/>
    </source>
</evidence>
<accession>A0A6G9Y3H8</accession>
<comment type="subcellular location">
    <subcellularLocation>
        <location evidence="1">Cell membrane</location>
        <topology evidence="1">Multi-pass membrane protein</topology>
    </subcellularLocation>
</comment>
<evidence type="ECO:0000256" key="4">
    <source>
        <dbReference type="ARBA" id="ARBA00022679"/>
    </source>
</evidence>
<feature type="transmembrane region" description="Helical" evidence="8">
    <location>
        <begin position="228"/>
        <end position="249"/>
    </location>
</feature>
<feature type="transmembrane region" description="Helical" evidence="8">
    <location>
        <begin position="157"/>
        <end position="174"/>
    </location>
</feature>